<dbReference type="Pfam" id="PF14106">
    <property type="entry name" value="DUF4279"/>
    <property type="match status" value="1"/>
</dbReference>
<evidence type="ECO:0000313" key="1">
    <source>
        <dbReference type="EMBL" id="MBO0453177.1"/>
    </source>
</evidence>
<comment type="caution">
    <text evidence="1">The sequence shown here is derived from an EMBL/GenBank/DDBJ whole genome shotgun (WGS) entry which is preliminary data.</text>
</comment>
<dbReference type="RefSeq" id="WP_207108946.1">
    <property type="nucleotide sequence ID" value="NZ_JAFLVR010000030.1"/>
</dbReference>
<dbReference type="EMBL" id="JAFLVR010000030">
    <property type="protein sequence ID" value="MBO0453177.1"/>
    <property type="molecule type" value="Genomic_DNA"/>
</dbReference>
<accession>A0ABS3HI94</accession>
<gene>
    <name evidence="1" type="ORF">JZO85_12905</name>
</gene>
<dbReference type="Proteomes" id="UP000664495">
    <property type="component" value="Unassembled WGS sequence"/>
</dbReference>
<sequence length="139" mass="15993">MKEGKILSEPKVKVEFSLEGLNLDPEYVTKKIGLKPHIFYKKGEIAQNHKPYKQGCWSIIVPYEVSYDISVQVEKLFKMIRDKKEIILEVKKMYKGDVILSVVIEVENQTIPGVTFENQHITLLAELEADMDVDILLIS</sequence>
<dbReference type="InterPro" id="IPR025459">
    <property type="entry name" value="DUF4279"/>
</dbReference>
<protein>
    <submittedName>
        <fullName evidence="1">DUF4279 domain-containing protein</fullName>
    </submittedName>
</protein>
<evidence type="ECO:0000313" key="2">
    <source>
        <dbReference type="Proteomes" id="UP000664495"/>
    </source>
</evidence>
<organism evidence="1 2">
    <name type="scientific">Candidatus Enterococcus murrayae</name>
    <dbReference type="NCBI Taxonomy" id="2815321"/>
    <lineage>
        <taxon>Bacteria</taxon>
        <taxon>Bacillati</taxon>
        <taxon>Bacillota</taxon>
        <taxon>Bacilli</taxon>
        <taxon>Lactobacillales</taxon>
        <taxon>Enterococcaceae</taxon>
        <taxon>Enterococcus</taxon>
    </lineage>
</organism>
<keyword evidence="2" id="KW-1185">Reference proteome</keyword>
<name>A0ABS3HI94_9ENTE</name>
<proteinExistence type="predicted"/>
<reference evidence="1 2" key="1">
    <citation type="submission" date="2021-03" db="EMBL/GenBank/DDBJ databases">
        <title>Enterococcal diversity collection.</title>
        <authorList>
            <person name="Gilmore M.S."/>
            <person name="Schwartzman J."/>
            <person name="Van Tyne D."/>
            <person name="Martin M."/>
            <person name="Earl A.M."/>
            <person name="Manson A.L."/>
            <person name="Straub T."/>
            <person name="Salamzade R."/>
            <person name="Saavedra J."/>
            <person name="Lebreton F."/>
            <person name="Prichula J."/>
            <person name="Schaufler K."/>
            <person name="Gaca A."/>
            <person name="Sgardioli B."/>
            <person name="Wagenaar J."/>
            <person name="Strong T."/>
        </authorList>
    </citation>
    <scope>NUCLEOTIDE SEQUENCE [LARGE SCALE GENOMIC DNA]</scope>
    <source>
        <strain evidence="1 2">MJM16</strain>
    </source>
</reference>